<accession>A0A9D4YEC3</accession>
<proteinExistence type="predicted"/>
<dbReference type="AlphaFoldDB" id="A0A9D4YEC3"/>
<reference evidence="2 3" key="1">
    <citation type="journal article" date="2022" name="Nat. Genet.">
        <title>Improved pea reference genome and pan-genome highlight genomic features and evolutionary characteristics.</title>
        <authorList>
            <person name="Yang T."/>
            <person name="Liu R."/>
            <person name="Luo Y."/>
            <person name="Hu S."/>
            <person name="Wang D."/>
            <person name="Wang C."/>
            <person name="Pandey M.K."/>
            <person name="Ge S."/>
            <person name="Xu Q."/>
            <person name="Li N."/>
            <person name="Li G."/>
            <person name="Huang Y."/>
            <person name="Saxena R.K."/>
            <person name="Ji Y."/>
            <person name="Li M."/>
            <person name="Yan X."/>
            <person name="He Y."/>
            <person name="Liu Y."/>
            <person name="Wang X."/>
            <person name="Xiang C."/>
            <person name="Varshney R.K."/>
            <person name="Ding H."/>
            <person name="Gao S."/>
            <person name="Zong X."/>
        </authorList>
    </citation>
    <scope>NUCLEOTIDE SEQUENCE [LARGE SCALE GENOMIC DNA]</scope>
    <source>
        <strain evidence="2 3">cv. Zhongwan 6</strain>
    </source>
</reference>
<dbReference type="Proteomes" id="UP001058974">
    <property type="component" value="Chromosome 2"/>
</dbReference>
<protein>
    <submittedName>
        <fullName evidence="2">Uncharacterized protein</fullName>
    </submittedName>
</protein>
<evidence type="ECO:0000313" key="2">
    <source>
        <dbReference type="EMBL" id="KAI5437412.1"/>
    </source>
</evidence>
<evidence type="ECO:0000313" key="3">
    <source>
        <dbReference type="Proteomes" id="UP001058974"/>
    </source>
</evidence>
<keyword evidence="1" id="KW-0732">Signal</keyword>
<organism evidence="2 3">
    <name type="scientific">Pisum sativum</name>
    <name type="common">Garden pea</name>
    <name type="synonym">Lathyrus oleraceus</name>
    <dbReference type="NCBI Taxonomy" id="3888"/>
    <lineage>
        <taxon>Eukaryota</taxon>
        <taxon>Viridiplantae</taxon>
        <taxon>Streptophyta</taxon>
        <taxon>Embryophyta</taxon>
        <taxon>Tracheophyta</taxon>
        <taxon>Spermatophyta</taxon>
        <taxon>Magnoliopsida</taxon>
        <taxon>eudicotyledons</taxon>
        <taxon>Gunneridae</taxon>
        <taxon>Pentapetalae</taxon>
        <taxon>rosids</taxon>
        <taxon>fabids</taxon>
        <taxon>Fabales</taxon>
        <taxon>Fabaceae</taxon>
        <taxon>Papilionoideae</taxon>
        <taxon>50 kb inversion clade</taxon>
        <taxon>NPAAA clade</taxon>
        <taxon>Hologalegina</taxon>
        <taxon>IRL clade</taxon>
        <taxon>Fabeae</taxon>
        <taxon>Lathyrus</taxon>
    </lineage>
</organism>
<feature type="signal peptide" evidence="1">
    <location>
        <begin position="1"/>
        <end position="22"/>
    </location>
</feature>
<feature type="chain" id="PRO_5038526009" evidence="1">
    <location>
        <begin position="23"/>
        <end position="107"/>
    </location>
</feature>
<keyword evidence="3" id="KW-1185">Reference proteome</keyword>
<dbReference type="EMBL" id="JAMSHJ010000002">
    <property type="protein sequence ID" value="KAI5437412.1"/>
    <property type="molecule type" value="Genomic_DNA"/>
</dbReference>
<name>A0A9D4YEC3_PEA</name>
<sequence length="107" mass="12323">MVGRNDYAIAGAFIALAQLLQAQQNPQVEGVKPRGLDRFLRNKPPTFKGRYDLEVAQVWLQEIDKILRVMTCADAQKILYGTYIMSEEAEYWWDNARQRFEANGCLP</sequence>
<dbReference type="Gramene" id="Psat02G0350300-T1">
    <property type="protein sequence ID" value="KAI5437412.1"/>
    <property type="gene ID" value="KIW84_023503"/>
</dbReference>
<gene>
    <name evidence="2" type="ORF">KIW84_023503</name>
</gene>
<evidence type="ECO:0000256" key="1">
    <source>
        <dbReference type="SAM" id="SignalP"/>
    </source>
</evidence>
<comment type="caution">
    <text evidence="2">The sequence shown here is derived from an EMBL/GenBank/DDBJ whole genome shotgun (WGS) entry which is preliminary data.</text>
</comment>